<evidence type="ECO:0000313" key="3">
    <source>
        <dbReference type="EMBL" id="GEY16051.1"/>
    </source>
</evidence>
<organism evidence="3">
    <name type="scientific">Tanacetum cinerariifolium</name>
    <name type="common">Dalmatian daisy</name>
    <name type="synonym">Chrysanthemum cinerariifolium</name>
    <dbReference type="NCBI Taxonomy" id="118510"/>
    <lineage>
        <taxon>Eukaryota</taxon>
        <taxon>Viridiplantae</taxon>
        <taxon>Streptophyta</taxon>
        <taxon>Embryophyta</taxon>
        <taxon>Tracheophyta</taxon>
        <taxon>Spermatophyta</taxon>
        <taxon>Magnoliopsida</taxon>
        <taxon>eudicotyledons</taxon>
        <taxon>Gunneridae</taxon>
        <taxon>Pentapetalae</taxon>
        <taxon>asterids</taxon>
        <taxon>campanulids</taxon>
        <taxon>Asterales</taxon>
        <taxon>Asteraceae</taxon>
        <taxon>Asteroideae</taxon>
        <taxon>Anthemideae</taxon>
        <taxon>Anthemidinae</taxon>
        <taxon>Tanacetum</taxon>
    </lineage>
</organism>
<evidence type="ECO:0000256" key="2">
    <source>
        <dbReference type="ARBA" id="ARBA00022833"/>
    </source>
</evidence>
<proteinExistence type="predicted"/>
<dbReference type="InterPro" id="IPR027267">
    <property type="entry name" value="AH/BAR_dom_sf"/>
</dbReference>
<gene>
    <name evidence="3" type="ORF">Tci_388025</name>
</gene>
<reference evidence="3" key="1">
    <citation type="journal article" date="2019" name="Sci. Rep.">
        <title>Draft genome of Tanacetum cinerariifolium, the natural source of mosquito coil.</title>
        <authorList>
            <person name="Yamashiro T."/>
            <person name="Shiraishi A."/>
            <person name="Satake H."/>
            <person name="Nakayama K."/>
        </authorList>
    </citation>
    <scope>NUCLEOTIDE SEQUENCE</scope>
</reference>
<dbReference type="GO" id="GO:0046872">
    <property type="term" value="F:metal ion binding"/>
    <property type="evidence" value="ECO:0007669"/>
    <property type="project" value="UniProtKB-KW"/>
</dbReference>
<dbReference type="PANTHER" id="PTHR23180:SF403">
    <property type="entry name" value="ADP-RIBOSYLATION FACTOR GTPASE-ACTIVATING PROTEIN AGD3-LIKE"/>
    <property type="match status" value="1"/>
</dbReference>
<dbReference type="GO" id="GO:0005096">
    <property type="term" value="F:GTPase activator activity"/>
    <property type="evidence" value="ECO:0007669"/>
    <property type="project" value="InterPro"/>
</dbReference>
<sequence>MIQQGVHSMVLTEYKKNPSPDMIKFEHVLKELRTYNENIGTQEARKRFDKADAAYSHVRDKYLSLRKSTQTKIASATEEYIDVLGTLSARMHFEQARFSLVCALSNVEAKKRFKFLESVG</sequence>
<evidence type="ECO:0000256" key="1">
    <source>
        <dbReference type="ARBA" id="ARBA00022723"/>
    </source>
</evidence>
<dbReference type="Gene3D" id="1.20.1270.60">
    <property type="entry name" value="Arfaptin homology (AH) domain/BAR domain"/>
    <property type="match status" value="1"/>
</dbReference>
<protein>
    <submittedName>
        <fullName evidence="3">ADP-ribosylation factor GTPase-activating protein AGD3-like</fullName>
    </submittedName>
</protein>
<comment type="caution">
    <text evidence="3">The sequence shown here is derived from an EMBL/GenBank/DDBJ whole genome shotgun (WGS) entry which is preliminary data.</text>
</comment>
<dbReference type="PANTHER" id="PTHR23180">
    <property type="entry name" value="CENTAURIN/ARF"/>
    <property type="match status" value="1"/>
</dbReference>
<dbReference type="AlphaFoldDB" id="A0A699HEG6"/>
<keyword evidence="1" id="KW-0479">Metal-binding</keyword>
<name>A0A699HEG6_TANCI</name>
<accession>A0A699HEG6</accession>
<keyword evidence="2" id="KW-0862">Zinc</keyword>
<dbReference type="InterPro" id="IPR045258">
    <property type="entry name" value="ACAP1/2/3-like"/>
</dbReference>
<dbReference type="EMBL" id="BKCJ010156402">
    <property type="protein sequence ID" value="GEY16051.1"/>
    <property type="molecule type" value="Genomic_DNA"/>
</dbReference>
<dbReference type="SUPFAM" id="SSF103657">
    <property type="entry name" value="BAR/IMD domain-like"/>
    <property type="match status" value="1"/>
</dbReference>